<proteinExistence type="inferred from homology"/>
<evidence type="ECO:0000313" key="8">
    <source>
        <dbReference type="Ensembl" id="ENSMODP00000052330.1"/>
    </source>
</evidence>
<dbReference type="InterPro" id="IPR011989">
    <property type="entry name" value="ARM-like"/>
</dbReference>
<protein>
    <recommendedName>
        <fullName evidence="7">Clathrin/coatomer adaptor adaptin-like N-terminal domain-containing protein</fullName>
    </recommendedName>
</protein>
<dbReference type="Gene3D" id="1.25.10.10">
    <property type="entry name" value="Leucine-rich Repeat Variant"/>
    <property type="match status" value="1"/>
</dbReference>
<reference evidence="8" key="2">
    <citation type="submission" date="2025-08" db="UniProtKB">
        <authorList>
            <consortium name="Ensembl"/>
        </authorList>
    </citation>
    <scope>IDENTIFICATION</scope>
</reference>
<organism evidence="8 9">
    <name type="scientific">Monodelphis domestica</name>
    <name type="common">Gray short-tailed opossum</name>
    <dbReference type="NCBI Taxonomy" id="13616"/>
    <lineage>
        <taxon>Eukaryota</taxon>
        <taxon>Metazoa</taxon>
        <taxon>Chordata</taxon>
        <taxon>Craniata</taxon>
        <taxon>Vertebrata</taxon>
        <taxon>Euteleostomi</taxon>
        <taxon>Mammalia</taxon>
        <taxon>Metatheria</taxon>
        <taxon>Didelphimorphia</taxon>
        <taxon>Didelphidae</taxon>
        <taxon>Monodelphis</taxon>
    </lineage>
</organism>
<evidence type="ECO:0000256" key="5">
    <source>
        <dbReference type="ARBA" id="ARBA00023136"/>
    </source>
</evidence>
<evidence type="ECO:0000256" key="1">
    <source>
        <dbReference type="ARBA" id="ARBA00004184"/>
    </source>
</evidence>
<dbReference type="GO" id="GO:0030117">
    <property type="term" value="C:membrane coat"/>
    <property type="evidence" value="ECO:0007669"/>
    <property type="project" value="InterPro"/>
</dbReference>
<feature type="domain" description="Clathrin/coatomer adaptor adaptin-like N-terminal" evidence="7">
    <location>
        <begin position="112"/>
        <end position="165"/>
    </location>
</feature>
<keyword evidence="3" id="KW-0813">Transport</keyword>
<dbReference type="InterPro" id="IPR016024">
    <property type="entry name" value="ARM-type_fold"/>
</dbReference>
<dbReference type="InParanoid" id="A0A5F8GXP6"/>
<dbReference type="GO" id="GO:0016192">
    <property type="term" value="P:vesicle-mediated transport"/>
    <property type="evidence" value="ECO:0007669"/>
    <property type="project" value="InterPro"/>
</dbReference>
<evidence type="ECO:0000313" key="9">
    <source>
        <dbReference type="Proteomes" id="UP000002280"/>
    </source>
</evidence>
<dbReference type="InterPro" id="IPR002553">
    <property type="entry name" value="Clathrin/coatomer_adapt-like_N"/>
</dbReference>
<dbReference type="STRING" id="13616.ENSMODP00000052330"/>
<sequence length="209" mass="22735">MMSEFLGRGGARCLLQYPHTPAPYPPFPTSFPGAWPFKKLSPDSGSPNPCSSITQHTLLPTLSSRPGLAFRTLTTMSAAPAYSEDKGGSSSLGEPEYGHDPASGGIFSSDYKRHDDLKEMLDTNKDSLKLEAMKRIVAMIARGKNASDLFPAVVKNVACKNIEVRAHRKGPIWEEVVTQVVSNENEGKGRDGSPQRMKKFISIVPMGNL</sequence>
<evidence type="ECO:0000256" key="3">
    <source>
        <dbReference type="ARBA" id="ARBA00022448"/>
    </source>
</evidence>
<keyword evidence="5" id="KW-0472">Membrane</keyword>
<evidence type="ECO:0000256" key="6">
    <source>
        <dbReference type="SAM" id="MobiDB-lite"/>
    </source>
</evidence>
<dbReference type="AlphaFoldDB" id="A0A5F8GXP6"/>
<comment type="subcellular location">
    <subcellularLocation>
        <location evidence="1">Endomembrane system</location>
        <topology evidence="1">Peripheral membrane protein</topology>
    </subcellularLocation>
</comment>
<keyword evidence="9" id="KW-1185">Reference proteome</keyword>
<dbReference type="GO" id="GO:0012505">
    <property type="term" value="C:endomembrane system"/>
    <property type="evidence" value="ECO:0007669"/>
    <property type="project" value="UniProtKB-SubCell"/>
</dbReference>
<dbReference type="InterPro" id="IPR026739">
    <property type="entry name" value="AP_beta"/>
</dbReference>
<feature type="region of interest" description="Disordered" evidence="6">
    <location>
        <begin position="81"/>
        <end position="105"/>
    </location>
</feature>
<dbReference type="Bgee" id="ENSMODG00000038911">
    <property type="expression patterns" value="Expressed in cerebellum and 8 other cell types or tissues"/>
</dbReference>
<reference evidence="8" key="3">
    <citation type="submission" date="2025-09" db="UniProtKB">
        <authorList>
            <consortium name="Ensembl"/>
        </authorList>
    </citation>
    <scope>IDENTIFICATION</scope>
</reference>
<dbReference type="SUPFAM" id="SSF48371">
    <property type="entry name" value="ARM repeat"/>
    <property type="match status" value="1"/>
</dbReference>
<dbReference type="Proteomes" id="UP000002280">
    <property type="component" value="Chromosome 1"/>
</dbReference>
<dbReference type="Ensembl" id="ENSMODT00000067588.1">
    <property type="protein sequence ID" value="ENSMODP00000052330.1"/>
    <property type="gene ID" value="ENSMODG00000038911.1"/>
</dbReference>
<name>A0A5F8GXP6_MONDO</name>
<dbReference type="PANTHER" id="PTHR11134">
    <property type="entry name" value="ADAPTOR COMPLEX SUBUNIT BETA FAMILY MEMBER"/>
    <property type="match status" value="1"/>
</dbReference>
<dbReference type="GeneTree" id="ENSGT00940000156817"/>
<reference evidence="8 9" key="1">
    <citation type="journal article" date="2007" name="Nature">
        <title>Genome of the marsupial Monodelphis domestica reveals innovation in non-coding sequences.</title>
        <authorList>
            <person name="Mikkelsen T.S."/>
            <person name="Wakefield M.J."/>
            <person name="Aken B."/>
            <person name="Amemiya C.T."/>
            <person name="Chang J.L."/>
            <person name="Duke S."/>
            <person name="Garber M."/>
            <person name="Gentles A.J."/>
            <person name="Goodstadt L."/>
            <person name="Heger A."/>
            <person name="Jurka J."/>
            <person name="Kamal M."/>
            <person name="Mauceli E."/>
            <person name="Searle S.M."/>
            <person name="Sharpe T."/>
            <person name="Baker M.L."/>
            <person name="Batzer M.A."/>
            <person name="Benos P.V."/>
            <person name="Belov K."/>
            <person name="Clamp M."/>
            <person name="Cook A."/>
            <person name="Cuff J."/>
            <person name="Das R."/>
            <person name="Davidow L."/>
            <person name="Deakin J.E."/>
            <person name="Fazzari M.J."/>
            <person name="Glass J.L."/>
            <person name="Grabherr M."/>
            <person name="Greally J.M."/>
            <person name="Gu W."/>
            <person name="Hore T.A."/>
            <person name="Huttley G.A."/>
            <person name="Kleber M."/>
            <person name="Jirtle R.L."/>
            <person name="Koina E."/>
            <person name="Lee J.T."/>
            <person name="Mahony S."/>
            <person name="Marra M.A."/>
            <person name="Miller R.D."/>
            <person name="Nicholls R.D."/>
            <person name="Oda M."/>
            <person name="Papenfuss A.T."/>
            <person name="Parra Z.E."/>
            <person name="Pollock D.D."/>
            <person name="Ray D.A."/>
            <person name="Schein J.E."/>
            <person name="Speed T.P."/>
            <person name="Thompson K."/>
            <person name="VandeBerg J.L."/>
            <person name="Wade C.M."/>
            <person name="Walker J.A."/>
            <person name="Waters P.D."/>
            <person name="Webber C."/>
            <person name="Weidman J.R."/>
            <person name="Xie X."/>
            <person name="Zody M.C."/>
            <person name="Baldwin J."/>
            <person name="Abdouelleil A."/>
            <person name="Abdulkadir J."/>
            <person name="Abebe A."/>
            <person name="Abera B."/>
            <person name="Abreu J."/>
            <person name="Acer S.C."/>
            <person name="Aftuck L."/>
            <person name="Alexander A."/>
            <person name="An P."/>
            <person name="Anderson E."/>
            <person name="Anderson S."/>
            <person name="Arachi H."/>
            <person name="Azer M."/>
            <person name="Bachantsang P."/>
            <person name="Barry A."/>
            <person name="Bayul T."/>
            <person name="Berlin A."/>
            <person name="Bessette D."/>
            <person name="Bloom T."/>
            <person name="Bloom T."/>
            <person name="Boguslavskiy L."/>
            <person name="Bonnet C."/>
            <person name="Boukhgalter B."/>
            <person name="Bourzgui I."/>
            <person name="Brown A."/>
            <person name="Cahill P."/>
            <person name="Channer S."/>
            <person name="Cheshatsang Y."/>
            <person name="Chuda L."/>
            <person name="Citroen M."/>
            <person name="Collymore A."/>
            <person name="Cooke P."/>
            <person name="Costello M."/>
            <person name="D'Aco K."/>
            <person name="Daza R."/>
            <person name="De Haan G."/>
            <person name="DeGray S."/>
            <person name="DeMaso C."/>
            <person name="Dhargay N."/>
            <person name="Dooley K."/>
            <person name="Dooley E."/>
            <person name="Doricent M."/>
            <person name="Dorje P."/>
            <person name="Dorjee K."/>
            <person name="Dupes A."/>
            <person name="Elong R."/>
            <person name="Falk J."/>
            <person name="Farina A."/>
            <person name="Faro S."/>
            <person name="Ferguson D."/>
            <person name="Fisher S."/>
            <person name="Foley C.D."/>
            <person name="Franke A."/>
            <person name="Friedrich D."/>
            <person name="Gadbois L."/>
            <person name="Gearin G."/>
            <person name="Gearin C.R."/>
            <person name="Giannoukos G."/>
            <person name="Goode T."/>
            <person name="Graham J."/>
            <person name="Grandbois E."/>
            <person name="Grewal S."/>
            <person name="Gyaltsen K."/>
            <person name="Hafez N."/>
            <person name="Hagos B."/>
            <person name="Hall J."/>
            <person name="Henson C."/>
            <person name="Hollinger A."/>
            <person name="Honan T."/>
            <person name="Huard M.D."/>
            <person name="Hughes L."/>
            <person name="Hurhula B."/>
            <person name="Husby M.E."/>
            <person name="Kamat A."/>
            <person name="Kanga B."/>
            <person name="Kashin S."/>
            <person name="Khazanovich D."/>
            <person name="Kisner P."/>
            <person name="Lance K."/>
            <person name="Lara M."/>
            <person name="Lee W."/>
            <person name="Lennon N."/>
            <person name="Letendre F."/>
            <person name="LeVine R."/>
            <person name="Lipovsky A."/>
            <person name="Liu X."/>
            <person name="Liu J."/>
            <person name="Liu S."/>
            <person name="Lokyitsang T."/>
            <person name="Lokyitsang Y."/>
            <person name="Lubonja R."/>
            <person name="Lui A."/>
            <person name="MacDonald P."/>
            <person name="Magnisalis V."/>
            <person name="Maru K."/>
            <person name="Matthews C."/>
            <person name="McCusker W."/>
            <person name="McDonough S."/>
            <person name="Mehta T."/>
            <person name="Meldrim J."/>
            <person name="Meneus L."/>
            <person name="Mihai O."/>
            <person name="Mihalev A."/>
            <person name="Mihova T."/>
            <person name="Mittelman R."/>
            <person name="Mlenga V."/>
            <person name="Montmayeur A."/>
            <person name="Mulrain L."/>
            <person name="Navidi A."/>
            <person name="Naylor J."/>
            <person name="Negash T."/>
            <person name="Nguyen T."/>
            <person name="Nguyen N."/>
            <person name="Nicol R."/>
            <person name="Norbu C."/>
            <person name="Norbu N."/>
            <person name="Novod N."/>
            <person name="O'Neill B."/>
            <person name="Osman S."/>
            <person name="Markiewicz E."/>
            <person name="Oyono O.L."/>
            <person name="Patti C."/>
            <person name="Phunkhang P."/>
            <person name="Pierre F."/>
            <person name="Priest M."/>
            <person name="Raghuraman S."/>
            <person name="Rege F."/>
            <person name="Reyes R."/>
            <person name="Rise C."/>
            <person name="Rogov P."/>
            <person name="Ross K."/>
            <person name="Ryan E."/>
            <person name="Settipalli S."/>
            <person name="Shea T."/>
            <person name="Sherpa N."/>
            <person name="Shi L."/>
            <person name="Shih D."/>
            <person name="Sparrow T."/>
            <person name="Spaulding J."/>
            <person name="Stalker J."/>
            <person name="Stange-Thomann N."/>
            <person name="Stavropoulos S."/>
            <person name="Stone C."/>
            <person name="Strader C."/>
            <person name="Tesfaye S."/>
            <person name="Thomson T."/>
            <person name="Thoulutsang Y."/>
            <person name="Thoulutsang D."/>
            <person name="Topham K."/>
            <person name="Topping I."/>
            <person name="Tsamla T."/>
            <person name="Vassiliev H."/>
            <person name="Vo A."/>
            <person name="Wangchuk T."/>
            <person name="Wangdi T."/>
            <person name="Weiand M."/>
            <person name="Wilkinson J."/>
            <person name="Wilson A."/>
            <person name="Yadav S."/>
            <person name="Young G."/>
            <person name="Yu Q."/>
            <person name="Zembek L."/>
            <person name="Zhong D."/>
            <person name="Zimmer A."/>
            <person name="Zwirko Z."/>
            <person name="Jaffe D.B."/>
            <person name="Alvarez P."/>
            <person name="Brockman W."/>
            <person name="Butler J."/>
            <person name="Chin C."/>
            <person name="Gnerre S."/>
            <person name="MacCallum I."/>
            <person name="Graves J.A."/>
            <person name="Ponting C.P."/>
            <person name="Breen M."/>
            <person name="Samollow P.B."/>
            <person name="Lander E.S."/>
            <person name="Lindblad-Toh K."/>
        </authorList>
    </citation>
    <scope>NUCLEOTIDE SEQUENCE [LARGE SCALE GENOMIC DNA]</scope>
</reference>
<evidence type="ECO:0000256" key="4">
    <source>
        <dbReference type="ARBA" id="ARBA00022927"/>
    </source>
</evidence>
<comment type="similarity">
    <text evidence="2">Belongs to the adaptor complexes large subunit family.</text>
</comment>
<dbReference type="Pfam" id="PF01602">
    <property type="entry name" value="Adaptin_N"/>
    <property type="match status" value="1"/>
</dbReference>
<evidence type="ECO:0000259" key="7">
    <source>
        <dbReference type="Pfam" id="PF01602"/>
    </source>
</evidence>
<keyword evidence="4" id="KW-0653">Protein transport</keyword>
<dbReference type="GO" id="GO:0006886">
    <property type="term" value="P:intracellular protein transport"/>
    <property type="evidence" value="ECO:0007669"/>
    <property type="project" value="InterPro"/>
</dbReference>
<accession>A0A5F8GXP6</accession>
<evidence type="ECO:0000256" key="2">
    <source>
        <dbReference type="ARBA" id="ARBA00006613"/>
    </source>
</evidence>